<name>A0A9D2TAP4_9FIRM</name>
<comment type="caution">
    <text evidence="2">The sequence shown here is derived from an EMBL/GenBank/DDBJ whole genome shotgun (WGS) entry which is preliminary data.</text>
</comment>
<keyword evidence="1" id="KW-0812">Transmembrane</keyword>
<reference evidence="2" key="2">
    <citation type="submission" date="2021-04" db="EMBL/GenBank/DDBJ databases">
        <authorList>
            <person name="Gilroy R."/>
        </authorList>
    </citation>
    <scope>NUCLEOTIDE SEQUENCE</scope>
    <source>
        <strain evidence="2">ChiBcec2-3848</strain>
    </source>
</reference>
<evidence type="ECO:0000313" key="3">
    <source>
        <dbReference type="Proteomes" id="UP000823886"/>
    </source>
</evidence>
<protein>
    <submittedName>
        <fullName evidence="2">Uncharacterized protein</fullName>
    </submittedName>
</protein>
<evidence type="ECO:0000313" key="2">
    <source>
        <dbReference type="EMBL" id="HJC62141.1"/>
    </source>
</evidence>
<dbReference type="EMBL" id="DWVZ01000009">
    <property type="protein sequence ID" value="HJC62141.1"/>
    <property type="molecule type" value="Genomic_DNA"/>
</dbReference>
<keyword evidence="1" id="KW-1133">Transmembrane helix</keyword>
<reference evidence="2" key="1">
    <citation type="journal article" date="2021" name="PeerJ">
        <title>Extensive microbial diversity within the chicken gut microbiome revealed by metagenomics and culture.</title>
        <authorList>
            <person name="Gilroy R."/>
            <person name="Ravi A."/>
            <person name="Getino M."/>
            <person name="Pursley I."/>
            <person name="Horton D.L."/>
            <person name="Alikhan N.F."/>
            <person name="Baker D."/>
            <person name="Gharbi K."/>
            <person name="Hall N."/>
            <person name="Watson M."/>
            <person name="Adriaenssens E.M."/>
            <person name="Foster-Nyarko E."/>
            <person name="Jarju S."/>
            <person name="Secka A."/>
            <person name="Antonio M."/>
            <person name="Oren A."/>
            <person name="Chaudhuri R.R."/>
            <person name="La Ragione R."/>
            <person name="Hildebrand F."/>
            <person name="Pallen M.J."/>
        </authorList>
    </citation>
    <scope>NUCLEOTIDE SEQUENCE</scope>
    <source>
        <strain evidence="2">ChiBcec2-3848</strain>
    </source>
</reference>
<feature type="transmembrane region" description="Helical" evidence="1">
    <location>
        <begin position="20"/>
        <end position="38"/>
    </location>
</feature>
<accession>A0A9D2TAP4</accession>
<evidence type="ECO:0000256" key="1">
    <source>
        <dbReference type="SAM" id="Phobius"/>
    </source>
</evidence>
<organism evidence="2 3">
    <name type="scientific">Candidatus Blautia merdavium</name>
    <dbReference type="NCBI Taxonomy" id="2838494"/>
    <lineage>
        <taxon>Bacteria</taxon>
        <taxon>Bacillati</taxon>
        <taxon>Bacillota</taxon>
        <taxon>Clostridia</taxon>
        <taxon>Lachnospirales</taxon>
        <taxon>Lachnospiraceae</taxon>
        <taxon>Blautia</taxon>
    </lineage>
</organism>
<dbReference type="Proteomes" id="UP000823886">
    <property type="component" value="Unassembled WGS sequence"/>
</dbReference>
<gene>
    <name evidence="2" type="ORF">H9753_00790</name>
</gene>
<sequence>MKVQISDNKKKKWENFWYYYKYHVLLGGFFLFALVVFIHDMLTKPEYDYTIAVVGDMALYEEDKNSLQTWFKEHGEDLNGDGEILIQVSDYYIPKEDEDPQILMANQTKLTVDMQEADSIIYFFSDASLERYKDSGVLSTEDSAYTPVAQCKGFEEAGSPASVQDMVVGMRILNPDTKQSQDPELQEYYKACEALLAAFIGA</sequence>
<dbReference type="AlphaFoldDB" id="A0A9D2TAP4"/>
<keyword evidence="1" id="KW-0472">Membrane</keyword>
<proteinExistence type="predicted"/>